<dbReference type="InterPro" id="IPR044563">
    <property type="entry name" value="Sgt1-like"/>
</dbReference>
<dbReference type="AlphaFoldDB" id="A0A5A8CCP6"/>
<dbReference type="PANTHER" id="PTHR45862">
    <property type="entry name" value="PROTEIN SGT1 HOMOLOG"/>
    <property type="match status" value="1"/>
</dbReference>
<dbReference type="Proteomes" id="UP000323011">
    <property type="component" value="Unassembled WGS sequence"/>
</dbReference>
<dbReference type="InterPro" id="IPR008978">
    <property type="entry name" value="HSP20-like_chaperone"/>
</dbReference>
<feature type="compositionally biased region" description="Low complexity" evidence="1">
    <location>
        <begin position="135"/>
        <end position="152"/>
    </location>
</feature>
<evidence type="ECO:0000313" key="8">
    <source>
        <dbReference type="Proteomes" id="UP000325113"/>
    </source>
</evidence>
<feature type="compositionally biased region" description="Acidic residues" evidence="1">
    <location>
        <begin position="123"/>
        <end position="132"/>
    </location>
</feature>
<dbReference type="EMBL" id="VLTN01000016">
    <property type="protein sequence ID" value="KAA0153310.1"/>
    <property type="molecule type" value="Genomic_DNA"/>
</dbReference>
<evidence type="ECO:0000313" key="5">
    <source>
        <dbReference type="EMBL" id="KAA0170415.1"/>
    </source>
</evidence>
<dbReference type="Pfam" id="PF05002">
    <property type="entry name" value="SGS"/>
    <property type="match status" value="1"/>
</dbReference>
<feature type="compositionally biased region" description="Polar residues" evidence="1">
    <location>
        <begin position="403"/>
        <end position="419"/>
    </location>
</feature>
<name>A0A5A8CCP6_CAFRO</name>
<dbReference type="InterPro" id="IPR011990">
    <property type="entry name" value="TPR-like_helical_dom_sf"/>
</dbReference>
<evidence type="ECO:0000259" key="2">
    <source>
        <dbReference type="PROSITE" id="PS51048"/>
    </source>
</evidence>
<evidence type="ECO:0000313" key="4">
    <source>
        <dbReference type="EMBL" id="KAA0153310.1"/>
    </source>
</evidence>
<evidence type="ECO:0000313" key="6">
    <source>
        <dbReference type="Proteomes" id="UP000323011"/>
    </source>
</evidence>
<feature type="domain" description="SGS" evidence="2">
    <location>
        <begin position="343"/>
        <end position="441"/>
    </location>
</feature>
<dbReference type="EMBL" id="VLTL01000013">
    <property type="protein sequence ID" value="KAA0170415.1"/>
    <property type="molecule type" value="Genomic_DNA"/>
</dbReference>
<dbReference type="Proteomes" id="UP000325113">
    <property type="component" value="Unassembled WGS sequence"/>
</dbReference>
<feature type="region of interest" description="Disordered" evidence="1">
    <location>
        <begin position="397"/>
        <end position="441"/>
    </location>
</feature>
<gene>
    <name evidence="5" type="ORF">FNF28_01410</name>
    <name evidence="4" type="ORF">FNF29_03123</name>
    <name evidence="3" type="ORF">FNF31_06987</name>
</gene>
<feature type="compositionally biased region" description="Basic and acidic residues" evidence="1">
    <location>
        <begin position="420"/>
        <end position="441"/>
    </location>
</feature>
<evidence type="ECO:0000313" key="3">
    <source>
        <dbReference type="EMBL" id="KAA0150668.1"/>
    </source>
</evidence>
<dbReference type="Gene3D" id="1.25.40.10">
    <property type="entry name" value="Tetratricopeptide repeat domain"/>
    <property type="match status" value="1"/>
</dbReference>
<evidence type="ECO:0000256" key="1">
    <source>
        <dbReference type="SAM" id="MobiDB-lite"/>
    </source>
</evidence>
<accession>A0A5A8CCP6</accession>
<dbReference type="Proteomes" id="UP000324907">
    <property type="component" value="Unassembled WGS sequence"/>
</dbReference>
<sequence>MDALHQSLAELLDGRPVSGAAEPGAVGAEHEALARRVEFDRLMDAEDFDEALAVAQLLLASNPAEAANLVRKGKACFCMGEFETAKAAFEAAISAAGKEAEPPRRLLSTASLWLRRCVAELDAEEQEEEEEGAKEAGAAAAQTAAAPGTAASAASSAPAPAAASAPPARLAAGLAPQGFIRKRFDWFQTGSEVVITVFAKGAARPLPEGSIVIEEEAAEEEGKGAAQKAEAGAGAAAGAKAVQVLVVDIPHTPPGATEEQRCRLRLRLGGSVAGPPRVRAGSVNVEITLSKDPAVAWGDLQRLDGPRESLAVEGTVVGGGLRGSAAAEAEAAAAAAAADAAGAAEAAKRPVMRGPADWAAMEKDIERVAEEAEGKPEGEEALQALFRQIYANGTPETRRAMNKSFQQSGGTVLSTNWEEVTQKDYSQDRQAPDGMEWKTMH</sequence>
<organism evidence="3 8">
    <name type="scientific">Cafeteria roenbergensis</name>
    <name type="common">Marine flagellate</name>
    <dbReference type="NCBI Taxonomy" id="33653"/>
    <lineage>
        <taxon>Eukaryota</taxon>
        <taxon>Sar</taxon>
        <taxon>Stramenopiles</taxon>
        <taxon>Bigyra</taxon>
        <taxon>Opalozoa</taxon>
        <taxon>Bicosoecida</taxon>
        <taxon>Cafeteriaceae</taxon>
        <taxon>Cafeteria</taxon>
    </lineage>
</organism>
<evidence type="ECO:0000313" key="7">
    <source>
        <dbReference type="Proteomes" id="UP000324907"/>
    </source>
</evidence>
<dbReference type="SUPFAM" id="SSF48452">
    <property type="entry name" value="TPR-like"/>
    <property type="match status" value="1"/>
</dbReference>
<reference evidence="6 7" key="1">
    <citation type="submission" date="2019-07" db="EMBL/GenBank/DDBJ databases">
        <title>Genomes of Cafeteria roenbergensis.</title>
        <authorList>
            <person name="Fischer M.G."/>
            <person name="Hackl T."/>
            <person name="Roman M."/>
        </authorList>
    </citation>
    <scope>NUCLEOTIDE SEQUENCE [LARGE SCALE GENOMIC DNA]</scope>
    <source>
        <strain evidence="4 6">BVI</strain>
        <strain evidence="3 8">Cflag</strain>
        <strain evidence="5 7">RCC970-E3</strain>
    </source>
</reference>
<feature type="region of interest" description="Disordered" evidence="1">
    <location>
        <begin position="123"/>
        <end position="152"/>
    </location>
</feature>
<protein>
    <recommendedName>
        <fullName evidence="2">SGS domain-containing protein</fullName>
    </recommendedName>
</protein>
<dbReference type="GO" id="GO:0051087">
    <property type="term" value="F:protein-folding chaperone binding"/>
    <property type="evidence" value="ECO:0007669"/>
    <property type="project" value="InterPro"/>
</dbReference>
<dbReference type="InterPro" id="IPR007699">
    <property type="entry name" value="SGS_dom"/>
</dbReference>
<comment type="caution">
    <text evidence="3">The sequence shown here is derived from an EMBL/GenBank/DDBJ whole genome shotgun (WGS) entry which is preliminary data.</text>
</comment>
<dbReference type="EMBL" id="VLTM01000121">
    <property type="protein sequence ID" value="KAA0150668.1"/>
    <property type="molecule type" value="Genomic_DNA"/>
</dbReference>
<keyword evidence="6" id="KW-1185">Reference proteome</keyword>
<dbReference type="PROSITE" id="PS51048">
    <property type="entry name" value="SGS"/>
    <property type="match status" value="1"/>
</dbReference>
<proteinExistence type="predicted"/>
<dbReference type="Gene3D" id="2.60.40.790">
    <property type="match status" value="1"/>
</dbReference>